<comment type="function">
    <text evidence="9">Involved in the cellular defense against the biological effects of O6-methylguanine (O6-MeG) and O4-methylthymine (O4-MeT) in DNA. Repairs the methylated nucleobase in DNA by stoichiometrically transferring the methyl group to a cysteine residue in the enzyme. This is a suicide reaction: the enzyme is irreversibly inactivated.</text>
</comment>
<feature type="domain" description="Methylated-DNA-[protein]-cysteine S-methyltransferase DNA binding" evidence="10">
    <location>
        <begin position="69"/>
        <end position="148"/>
    </location>
</feature>
<evidence type="ECO:0000256" key="6">
    <source>
        <dbReference type="ARBA" id="ARBA00022763"/>
    </source>
</evidence>
<dbReference type="CDD" id="cd06445">
    <property type="entry name" value="ATase"/>
    <property type="match status" value="1"/>
</dbReference>
<evidence type="ECO:0000256" key="9">
    <source>
        <dbReference type="HAMAP-Rule" id="MF_00772"/>
    </source>
</evidence>
<dbReference type="PANTHER" id="PTHR10815">
    <property type="entry name" value="METHYLATED-DNA--PROTEIN-CYSTEINE METHYLTRANSFERASE"/>
    <property type="match status" value="1"/>
</dbReference>
<organism evidence="12 13">
    <name type="scientific">Candidatus Prevotella avicola</name>
    <dbReference type="NCBI Taxonomy" id="2838738"/>
    <lineage>
        <taxon>Bacteria</taxon>
        <taxon>Pseudomonadati</taxon>
        <taxon>Bacteroidota</taxon>
        <taxon>Bacteroidia</taxon>
        <taxon>Bacteroidales</taxon>
        <taxon>Prevotellaceae</taxon>
        <taxon>Prevotella</taxon>
    </lineage>
</organism>
<keyword evidence="7 9" id="KW-0234">DNA repair</keyword>
<comment type="caution">
    <text evidence="12">The sequence shown here is derived from an EMBL/GenBank/DDBJ whole genome shotgun (WGS) entry which is preliminary data.</text>
</comment>
<evidence type="ECO:0000256" key="3">
    <source>
        <dbReference type="ARBA" id="ARBA00022490"/>
    </source>
</evidence>
<protein>
    <recommendedName>
        <fullName evidence="9">Methylated-DNA--protein-cysteine methyltransferase</fullName>
        <ecNumber evidence="9">2.1.1.63</ecNumber>
    </recommendedName>
    <alternativeName>
        <fullName evidence="9">6-O-methylguanine-DNA methyltransferase</fullName>
        <shortName evidence="9">MGMT</shortName>
    </alternativeName>
    <alternativeName>
        <fullName evidence="9">O-6-methylguanine-DNA-alkyltransferase</fullName>
    </alternativeName>
</protein>
<dbReference type="SUPFAM" id="SSF53155">
    <property type="entry name" value="Methylated DNA-protein cysteine methyltransferase domain"/>
    <property type="match status" value="1"/>
</dbReference>
<dbReference type="Pfam" id="PF01035">
    <property type="entry name" value="DNA_binding_1"/>
    <property type="match status" value="1"/>
</dbReference>
<reference evidence="12" key="1">
    <citation type="journal article" date="2021" name="PeerJ">
        <title>Extensive microbial diversity within the chicken gut microbiome revealed by metagenomics and culture.</title>
        <authorList>
            <person name="Gilroy R."/>
            <person name="Ravi A."/>
            <person name="Getino M."/>
            <person name="Pursley I."/>
            <person name="Horton D.L."/>
            <person name="Alikhan N.F."/>
            <person name="Baker D."/>
            <person name="Gharbi K."/>
            <person name="Hall N."/>
            <person name="Watson M."/>
            <person name="Adriaenssens E.M."/>
            <person name="Foster-Nyarko E."/>
            <person name="Jarju S."/>
            <person name="Secka A."/>
            <person name="Antonio M."/>
            <person name="Oren A."/>
            <person name="Chaudhuri R.R."/>
            <person name="La Ragione R."/>
            <person name="Hildebrand F."/>
            <person name="Pallen M.J."/>
        </authorList>
    </citation>
    <scope>NUCLEOTIDE SEQUENCE</scope>
    <source>
        <strain evidence="12">ChiHecec3B27-8219</strain>
    </source>
</reference>
<dbReference type="Gene3D" id="3.30.160.70">
    <property type="entry name" value="Methylated DNA-protein cysteine methyltransferase domain"/>
    <property type="match status" value="1"/>
</dbReference>
<comment type="similarity">
    <text evidence="2 9">Belongs to the MGMT family.</text>
</comment>
<comment type="subcellular location">
    <subcellularLocation>
        <location evidence="9">Cytoplasm</location>
    </subcellularLocation>
</comment>
<feature type="active site" description="Nucleophile; methyl group acceptor" evidence="9">
    <location>
        <position position="120"/>
    </location>
</feature>
<evidence type="ECO:0000313" key="13">
    <source>
        <dbReference type="Proteomes" id="UP000824055"/>
    </source>
</evidence>
<proteinExistence type="inferred from homology"/>
<dbReference type="Gene3D" id="1.10.10.10">
    <property type="entry name" value="Winged helix-like DNA-binding domain superfamily/Winged helix DNA-binding domain"/>
    <property type="match status" value="1"/>
</dbReference>
<dbReference type="InterPro" id="IPR036388">
    <property type="entry name" value="WH-like_DNA-bd_sf"/>
</dbReference>
<evidence type="ECO:0000256" key="5">
    <source>
        <dbReference type="ARBA" id="ARBA00022679"/>
    </source>
</evidence>
<keyword evidence="6 9" id="KW-0227">DNA damage</keyword>
<name>A0A9D2FXP9_9BACT</name>
<dbReference type="PROSITE" id="PS00374">
    <property type="entry name" value="MGMT"/>
    <property type="match status" value="1"/>
</dbReference>
<dbReference type="InterPro" id="IPR036631">
    <property type="entry name" value="MGMT_N_sf"/>
</dbReference>
<dbReference type="AlphaFoldDB" id="A0A9D2FXP9"/>
<dbReference type="SUPFAM" id="SSF46767">
    <property type="entry name" value="Methylated DNA-protein cysteine methyltransferase, C-terminal domain"/>
    <property type="match status" value="1"/>
</dbReference>
<dbReference type="HAMAP" id="MF_00772">
    <property type="entry name" value="OGT"/>
    <property type="match status" value="1"/>
</dbReference>
<dbReference type="Proteomes" id="UP000824055">
    <property type="component" value="Unassembled WGS sequence"/>
</dbReference>
<comment type="catalytic activity">
    <reaction evidence="8 9">
        <text>a 6-O-methyl-2'-deoxyguanosine in DNA + L-cysteinyl-[protein] = S-methyl-L-cysteinyl-[protein] + a 2'-deoxyguanosine in DNA</text>
        <dbReference type="Rhea" id="RHEA:24000"/>
        <dbReference type="Rhea" id="RHEA-COMP:10131"/>
        <dbReference type="Rhea" id="RHEA-COMP:10132"/>
        <dbReference type="Rhea" id="RHEA-COMP:11367"/>
        <dbReference type="Rhea" id="RHEA-COMP:11368"/>
        <dbReference type="ChEBI" id="CHEBI:29950"/>
        <dbReference type="ChEBI" id="CHEBI:82612"/>
        <dbReference type="ChEBI" id="CHEBI:85445"/>
        <dbReference type="ChEBI" id="CHEBI:85448"/>
        <dbReference type="EC" id="2.1.1.63"/>
    </reaction>
</comment>
<feature type="domain" description="Methylguanine DNA methyltransferase ribonuclease-like" evidence="11">
    <location>
        <begin position="8"/>
        <end position="63"/>
    </location>
</feature>
<keyword evidence="5 9" id="KW-0808">Transferase</keyword>
<dbReference type="GO" id="GO:0005737">
    <property type="term" value="C:cytoplasm"/>
    <property type="evidence" value="ECO:0007669"/>
    <property type="project" value="UniProtKB-SubCell"/>
</dbReference>
<dbReference type="EC" id="2.1.1.63" evidence="9"/>
<dbReference type="InterPro" id="IPR008332">
    <property type="entry name" value="MethylG_MeTrfase_N"/>
</dbReference>
<dbReference type="NCBIfam" id="TIGR00589">
    <property type="entry name" value="ogt"/>
    <property type="match status" value="1"/>
</dbReference>
<evidence type="ECO:0000313" key="12">
    <source>
        <dbReference type="EMBL" id="HIZ68732.1"/>
    </source>
</evidence>
<gene>
    <name evidence="12" type="ORF">H9966_02435</name>
</gene>
<evidence type="ECO:0000256" key="8">
    <source>
        <dbReference type="ARBA" id="ARBA00049348"/>
    </source>
</evidence>
<evidence type="ECO:0000259" key="10">
    <source>
        <dbReference type="Pfam" id="PF01035"/>
    </source>
</evidence>
<keyword evidence="3 9" id="KW-0963">Cytoplasm</keyword>
<reference evidence="12" key="2">
    <citation type="submission" date="2021-04" db="EMBL/GenBank/DDBJ databases">
        <authorList>
            <person name="Gilroy R."/>
        </authorList>
    </citation>
    <scope>NUCLEOTIDE SEQUENCE</scope>
    <source>
        <strain evidence="12">ChiHecec3B27-8219</strain>
    </source>
</reference>
<dbReference type="InterPro" id="IPR023546">
    <property type="entry name" value="MGMT"/>
</dbReference>
<dbReference type="Pfam" id="PF02870">
    <property type="entry name" value="Methyltransf_1N"/>
    <property type="match status" value="1"/>
</dbReference>
<dbReference type="FunFam" id="1.10.10.10:FF:000214">
    <property type="entry name" value="Methylated-DNA--protein-cysteine methyltransferase"/>
    <property type="match status" value="1"/>
</dbReference>
<evidence type="ECO:0000256" key="1">
    <source>
        <dbReference type="ARBA" id="ARBA00001286"/>
    </source>
</evidence>
<comment type="miscellaneous">
    <text evidence="9">This enzyme catalyzes only one turnover and therefore is not strictly catalytic. According to one definition, an enzyme is a biocatalyst that acts repeatedly and over many reaction cycles.</text>
</comment>
<evidence type="ECO:0000259" key="11">
    <source>
        <dbReference type="Pfam" id="PF02870"/>
    </source>
</evidence>
<evidence type="ECO:0000256" key="2">
    <source>
        <dbReference type="ARBA" id="ARBA00008711"/>
    </source>
</evidence>
<sequence length="153" mass="17032">MVENGHVTHLEFIDEETQAAGSYTAEAQACPCVDGEDERVAMEALRQLEQYFKGERRDFDLPLCPLGTDFQRKAWQVLRQIPYGETISYGEQARRMGCPKGARAVGGANHHNPLPILIPCHRVVAAHGLGGYGEGIERKKYLLRLEGALPKED</sequence>
<comment type="catalytic activity">
    <reaction evidence="1 9">
        <text>a 4-O-methyl-thymidine in DNA + L-cysteinyl-[protein] = a thymidine in DNA + S-methyl-L-cysteinyl-[protein]</text>
        <dbReference type="Rhea" id="RHEA:53428"/>
        <dbReference type="Rhea" id="RHEA-COMP:10131"/>
        <dbReference type="Rhea" id="RHEA-COMP:10132"/>
        <dbReference type="Rhea" id="RHEA-COMP:13555"/>
        <dbReference type="Rhea" id="RHEA-COMP:13556"/>
        <dbReference type="ChEBI" id="CHEBI:29950"/>
        <dbReference type="ChEBI" id="CHEBI:82612"/>
        <dbReference type="ChEBI" id="CHEBI:137386"/>
        <dbReference type="ChEBI" id="CHEBI:137387"/>
        <dbReference type="EC" id="2.1.1.63"/>
    </reaction>
</comment>
<dbReference type="GO" id="GO:0032259">
    <property type="term" value="P:methylation"/>
    <property type="evidence" value="ECO:0007669"/>
    <property type="project" value="UniProtKB-KW"/>
</dbReference>
<evidence type="ECO:0000256" key="7">
    <source>
        <dbReference type="ARBA" id="ARBA00023204"/>
    </source>
</evidence>
<dbReference type="EMBL" id="DXBE01000021">
    <property type="protein sequence ID" value="HIZ68732.1"/>
    <property type="molecule type" value="Genomic_DNA"/>
</dbReference>
<dbReference type="InterPro" id="IPR001497">
    <property type="entry name" value="MethylDNA_cys_MeTrfase_AS"/>
</dbReference>
<dbReference type="GO" id="GO:0003908">
    <property type="term" value="F:methylated-DNA-[protein]-cysteine S-methyltransferase activity"/>
    <property type="evidence" value="ECO:0007669"/>
    <property type="project" value="UniProtKB-UniRule"/>
</dbReference>
<dbReference type="InterPro" id="IPR014048">
    <property type="entry name" value="MethylDNA_cys_MeTrfase_DNA-bd"/>
</dbReference>
<dbReference type="InterPro" id="IPR036217">
    <property type="entry name" value="MethylDNA_cys_MeTrfase_DNAb"/>
</dbReference>
<accession>A0A9D2FXP9</accession>
<dbReference type="PANTHER" id="PTHR10815:SF13">
    <property type="entry name" value="METHYLATED-DNA--PROTEIN-CYSTEINE METHYLTRANSFERASE"/>
    <property type="match status" value="1"/>
</dbReference>
<keyword evidence="4 9" id="KW-0489">Methyltransferase</keyword>
<dbReference type="GO" id="GO:0006307">
    <property type="term" value="P:DNA alkylation repair"/>
    <property type="evidence" value="ECO:0007669"/>
    <property type="project" value="UniProtKB-UniRule"/>
</dbReference>
<evidence type="ECO:0000256" key="4">
    <source>
        <dbReference type="ARBA" id="ARBA00022603"/>
    </source>
</evidence>